<proteinExistence type="inferred from homology"/>
<dbReference type="GO" id="GO:0006879">
    <property type="term" value="P:intracellular iron ion homeostasis"/>
    <property type="evidence" value="ECO:0007669"/>
    <property type="project" value="TreeGrafter"/>
</dbReference>
<keyword evidence="6" id="KW-0274">FAD</keyword>
<dbReference type="OrthoDB" id="3519933at2759"/>
<dbReference type="GO" id="GO:0016491">
    <property type="term" value="F:oxidoreductase activity"/>
    <property type="evidence" value="ECO:0007669"/>
    <property type="project" value="UniProtKB-KW"/>
</dbReference>
<keyword evidence="13" id="KW-1185">Reference proteome</keyword>
<comment type="similarity">
    <text evidence="3">Belongs to the lysine N(6)-hydroxylase/L-ornithine N(5)-oxygenase family.</text>
</comment>
<keyword evidence="5" id="KW-0285">Flavoprotein</keyword>
<evidence type="ECO:0000256" key="11">
    <source>
        <dbReference type="SAM" id="MobiDB-lite"/>
    </source>
</evidence>
<dbReference type="Proteomes" id="UP000799441">
    <property type="component" value="Unassembled WGS sequence"/>
</dbReference>
<dbReference type="Pfam" id="PF13434">
    <property type="entry name" value="Lys_Orn_oxgnase"/>
    <property type="match status" value="1"/>
</dbReference>
<evidence type="ECO:0000313" key="12">
    <source>
        <dbReference type="EMBL" id="KAF2717076.1"/>
    </source>
</evidence>
<dbReference type="Gene3D" id="3.50.50.60">
    <property type="entry name" value="FAD/NAD(P)-binding domain"/>
    <property type="match status" value="1"/>
</dbReference>
<evidence type="ECO:0000256" key="8">
    <source>
        <dbReference type="ARBA" id="ARBA00023002"/>
    </source>
</evidence>
<dbReference type="PANTHER" id="PTHR42802">
    <property type="entry name" value="MONOOXYGENASE"/>
    <property type="match status" value="1"/>
</dbReference>
<evidence type="ECO:0000256" key="6">
    <source>
        <dbReference type="ARBA" id="ARBA00022827"/>
    </source>
</evidence>
<gene>
    <name evidence="12" type="ORF">K431DRAFT_233972</name>
</gene>
<sequence length="497" mass="55511">MPSPAVQASGNDNAAIKSCQQQQPKRSSHLQHANDDEIHDLVCVGFGPASLAIAIALHDSIDKNDPTLQSMNPKVRFLERQTKFAWHAGMLLPGAKMQISFIKDLATLRDPRSEFTFINYLFRKERLVQFSNLGTFLPQRIEYEDYMRWCAEWFDDVVDYGHSVESVDVATRDSKTGKVNAWHVVSRDQRSGQTSTITAKNVVIAVGGKPSIPSALPSNHPQVIHSSQYVHRVRDMAAGMKKPRSVAVIGAGQSAAEIFHSIPTFFPEAKSHLIIRGAALRPSDDSPFVNEIFDPDRVDHIFAQEPTVRARAIAQDKGTNYGVVRPELLDEIYSSLYSQRIRHSDEADWHHRILNHRTVTGSSNVTTADDRSAIRLHIHNDTGAYRRDTESADEELDAELIVVASGYVRNAHEDMMKGLRDLMPSEHKRWEVNRDYSIKFEPSTVEAGAGVWLQGCNENTHGLSDTLLSILANRGGEMVDSIFGNRTESDRATNGVH</sequence>
<keyword evidence="8" id="KW-0560">Oxidoreductase</keyword>
<dbReference type="EMBL" id="MU003853">
    <property type="protein sequence ID" value="KAF2717076.1"/>
    <property type="molecule type" value="Genomic_DNA"/>
</dbReference>
<comment type="catalytic activity">
    <reaction evidence="10">
        <text>L-ornithine + NADH + O2 = N(5)-hydroxy-L-ornithine + NAD(+) + H2O</text>
        <dbReference type="Rhea" id="RHEA:41512"/>
        <dbReference type="ChEBI" id="CHEBI:15377"/>
        <dbReference type="ChEBI" id="CHEBI:15379"/>
        <dbReference type="ChEBI" id="CHEBI:46911"/>
        <dbReference type="ChEBI" id="CHEBI:57540"/>
        <dbReference type="ChEBI" id="CHEBI:57945"/>
        <dbReference type="ChEBI" id="CHEBI:78275"/>
        <dbReference type="EC" id="1.14.13.196"/>
    </reaction>
</comment>
<dbReference type="SUPFAM" id="SSF51905">
    <property type="entry name" value="FAD/NAD(P)-binding domain"/>
    <property type="match status" value="1"/>
</dbReference>
<organism evidence="12 13">
    <name type="scientific">Polychaeton citri CBS 116435</name>
    <dbReference type="NCBI Taxonomy" id="1314669"/>
    <lineage>
        <taxon>Eukaryota</taxon>
        <taxon>Fungi</taxon>
        <taxon>Dikarya</taxon>
        <taxon>Ascomycota</taxon>
        <taxon>Pezizomycotina</taxon>
        <taxon>Dothideomycetes</taxon>
        <taxon>Dothideomycetidae</taxon>
        <taxon>Capnodiales</taxon>
        <taxon>Capnodiaceae</taxon>
        <taxon>Polychaeton</taxon>
    </lineage>
</organism>
<comment type="cofactor">
    <cofactor evidence="1">
        <name>FAD</name>
        <dbReference type="ChEBI" id="CHEBI:57692"/>
    </cofactor>
</comment>
<protein>
    <recommendedName>
        <fullName evidence="4">L-ornithine N(5)-monooxygenase [NAD(P)H]</fullName>
        <ecNumber evidence="4">1.14.13.196</ecNumber>
    </recommendedName>
</protein>
<evidence type="ECO:0000256" key="1">
    <source>
        <dbReference type="ARBA" id="ARBA00001974"/>
    </source>
</evidence>
<dbReference type="EC" id="1.14.13.196" evidence="4"/>
<evidence type="ECO:0000313" key="13">
    <source>
        <dbReference type="Proteomes" id="UP000799441"/>
    </source>
</evidence>
<evidence type="ECO:0000256" key="7">
    <source>
        <dbReference type="ARBA" id="ARBA00022857"/>
    </source>
</evidence>
<evidence type="ECO:0000256" key="10">
    <source>
        <dbReference type="ARBA" id="ARBA00049248"/>
    </source>
</evidence>
<dbReference type="InterPro" id="IPR036188">
    <property type="entry name" value="FAD/NAD-bd_sf"/>
</dbReference>
<feature type="compositionally biased region" description="Polar residues" evidence="11">
    <location>
        <begin position="1"/>
        <end position="25"/>
    </location>
</feature>
<dbReference type="PRINTS" id="PR00368">
    <property type="entry name" value="FADPNR"/>
</dbReference>
<dbReference type="InterPro" id="IPR025700">
    <property type="entry name" value="Lys/Orn_oxygenase"/>
</dbReference>
<comment type="caution">
    <text evidence="12">The sequence shown here is derived from an EMBL/GenBank/DDBJ whole genome shotgun (WGS) entry which is preliminary data.</text>
</comment>
<evidence type="ECO:0000256" key="4">
    <source>
        <dbReference type="ARBA" id="ARBA00012881"/>
    </source>
</evidence>
<reference evidence="12" key="1">
    <citation type="journal article" date="2020" name="Stud. Mycol.">
        <title>101 Dothideomycetes genomes: a test case for predicting lifestyles and emergence of pathogens.</title>
        <authorList>
            <person name="Haridas S."/>
            <person name="Albert R."/>
            <person name="Binder M."/>
            <person name="Bloem J."/>
            <person name="Labutti K."/>
            <person name="Salamov A."/>
            <person name="Andreopoulos B."/>
            <person name="Baker S."/>
            <person name="Barry K."/>
            <person name="Bills G."/>
            <person name="Bluhm B."/>
            <person name="Cannon C."/>
            <person name="Castanera R."/>
            <person name="Culley D."/>
            <person name="Daum C."/>
            <person name="Ezra D."/>
            <person name="Gonzalez J."/>
            <person name="Henrissat B."/>
            <person name="Kuo A."/>
            <person name="Liang C."/>
            <person name="Lipzen A."/>
            <person name="Lutzoni F."/>
            <person name="Magnuson J."/>
            <person name="Mondo S."/>
            <person name="Nolan M."/>
            <person name="Ohm R."/>
            <person name="Pangilinan J."/>
            <person name="Park H.-J."/>
            <person name="Ramirez L."/>
            <person name="Alfaro M."/>
            <person name="Sun H."/>
            <person name="Tritt A."/>
            <person name="Yoshinaga Y."/>
            <person name="Zwiers L.-H."/>
            <person name="Turgeon B."/>
            <person name="Goodwin S."/>
            <person name="Spatafora J."/>
            <person name="Crous P."/>
            <person name="Grigoriev I."/>
        </authorList>
    </citation>
    <scope>NUCLEOTIDE SEQUENCE</scope>
    <source>
        <strain evidence="12">CBS 116435</strain>
    </source>
</reference>
<keyword evidence="7" id="KW-0521">NADP</keyword>
<evidence type="ECO:0000256" key="9">
    <source>
        <dbReference type="ARBA" id="ARBA00047598"/>
    </source>
</evidence>
<dbReference type="AlphaFoldDB" id="A0A9P4UL87"/>
<evidence type="ECO:0000256" key="2">
    <source>
        <dbReference type="ARBA" id="ARBA00004924"/>
    </source>
</evidence>
<accession>A0A9P4UL87</accession>
<comment type="catalytic activity">
    <reaction evidence="9">
        <text>L-ornithine + NADPH + O2 = N(5)-hydroxy-L-ornithine + NADP(+) + H2O</text>
        <dbReference type="Rhea" id="RHEA:41508"/>
        <dbReference type="ChEBI" id="CHEBI:15377"/>
        <dbReference type="ChEBI" id="CHEBI:15379"/>
        <dbReference type="ChEBI" id="CHEBI:46911"/>
        <dbReference type="ChEBI" id="CHEBI:57783"/>
        <dbReference type="ChEBI" id="CHEBI:58349"/>
        <dbReference type="ChEBI" id="CHEBI:78275"/>
        <dbReference type="EC" id="1.14.13.196"/>
    </reaction>
</comment>
<feature type="region of interest" description="Disordered" evidence="11">
    <location>
        <begin position="1"/>
        <end position="32"/>
    </location>
</feature>
<evidence type="ECO:0000256" key="3">
    <source>
        <dbReference type="ARBA" id="ARBA00007588"/>
    </source>
</evidence>
<name>A0A9P4UL87_9PEZI</name>
<dbReference type="PANTHER" id="PTHR42802:SF1">
    <property type="entry name" value="L-ORNITHINE N(5)-MONOOXYGENASE"/>
    <property type="match status" value="1"/>
</dbReference>
<comment type="pathway">
    <text evidence="2">Siderophore biosynthesis.</text>
</comment>
<evidence type="ECO:0000256" key="5">
    <source>
        <dbReference type="ARBA" id="ARBA00022630"/>
    </source>
</evidence>